<evidence type="ECO:0000313" key="2">
    <source>
        <dbReference type="EMBL" id="MCA9381598.1"/>
    </source>
</evidence>
<reference evidence="2" key="1">
    <citation type="submission" date="2020-04" db="EMBL/GenBank/DDBJ databases">
        <authorList>
            <person name="Zhang T."/>
        </authorList>
    </citation>
    <scope>NUCLEOTIDE SEQUENCE</scope>
    <source>
        <strain evidence="2">HKST-UBA13</strain>
    </source>
</reference>
<dbReference type="EMBL" id="JAGQLJ010000140">
    <property type="protein sequence ID" value="MCA9381598.1"/>
    <property type="molecule type" value="Genomic_DNA"/>
</dbReference>
<sequence>LKYKNKGKRFYLDYMPYAITFVTENRYPYFKNEILCELFLLELEILTTIRKCKIFNFVALYDHIHLLIQSDKESDISKDMHYLKRHFSRNANILLQINPNIVGEDGHPRLILQKINQFIAKNMNNQSLKNIPKFKWQISFRDHYICNNYDFKNQMNYINTNHIKHNLPDDWQYVGYNYPNLLTN</sequence>
<feature type="domain" description="Transposase IS200-like" evidence="1">
    <location>
        <begin position="12"/>
        <end position="161"/>
    </location>
</feature>
<dbReference type="InterPro" id="IPR036515">
    <property type="entry name" value="Transposase_17_sf"/>
</dbReference>
<comment type="caution">
    <text evidence="2">The sequence shown here is derived from an EMBL/GenBank/DDBJ whole genome shotgun (WGS) entry which is preliminary data.</text>
</comment>
<feature type="non-terminal residue" evidence="2">
    <location>
        <position position="1"/>
    </location>
</feature>
<dbReference type="PANTHER" id="PTHR36966:SF1">
    <property type="entry name" value="REP-ASSOCIATED TYROSINE TRANSPOSASE"/>
    <property type="match status" value="1"/>
</dbReference>
<evidence type="ECO:0000259" key="1">
    <source>
        <dbReference type="SMART" id="SM01321"/>
    </source>
</evidence>
<gene>
    <name evidence="2" type="ORF">KC678_05000</name>
</gene>
<dbReference type="InterPro" id="IPR002686">
    <property type="entry name" value="Transposase_17"/>
</dbReference>
<dbReference type="Gene3D" id="3.30.70.1290">
    <property type="entry name" value="Transposase IS200-like"/>
    <property type="match status" value="1"/>
</dbReference>
<reference evidence="2" key="2">
    <citation type="journal article" date="2021" name="Microbiome">
        <title>Successional dynamics and alternative stable states in a saline activated sludge microbial community over 9 years.</title>
        <authorList>
            <person name="Wang Y."/>
            <person name="Ye J."/>
            <person name="Ju F."/>
            <person name="Liu L."/>
            <person name="Boyd J.A."/>
            <person name="Deng Y."/>
            <person name="Parks D.H."/>
            <person name="Jiang X."/>
            <person name="Yin X."/>
            <person name="Woodcroft B.J."/>
            <person name="Tyson G.W."/>
            <person name="Hugenholtz P."/>
            <person name="Polz M.F."/>
            <person name="Zhang T."/>
        </authorList>
    </citation>
    <scope>NUCLEOTIDE SEQUENCE</scope>
    <source>
        <strain evidence="2">HKST-UBA13</strain>
    </source>
</reference>
<dbReference type="AlphaFoldDB" id="A0A955RH20"/>
<dbReference type="SMART" id="SM01321">
    <property type="entry name" value="Y1_Tnp"/>
    <property type="match status" value="1"/>
</dbReference>
<dbReference type="PANTHER" id="PTHR36966">
    <property type="entry name" value="REP-ASSOCIATED TYROSINE TRANSPOSASE"/>
    <property type="match status" value="1"/>
</dbReference>
<proteinExistence type="predicted"/>
<dbReference type="GO" id="GO:0004803">
    <property type="term" value="F:transposase activity"/>
    <property type="evidence" value="ECO:0007669"/>
    <property type="project" value="InterPro"/>
</dbReference>
<dbReference type="GO" id="GO:0043565">
    <property type="term" value="F:sequence-specific DNA binding"/>
    <property type="evidence" value="ECO:0007669"/>
    <property type="project" value="TreeGrafter"/>
</dbReference>
<evidence type="ECO:0000313" key="3">
    <source>
        <dbReference type="Proteomes" id="UP000775877"/>
    </source>
</evidence>
<organism evidence="2 3">
    <name type="scientific">Candidatus Dojkabacteria bacterium</name>
    <dbReference type="NCBI Taxonomy" id="2099670"/>
    <lineage>
        <taxon>Bacteria</taxon>
        <taxon>Candidatus Dojkabacteria</taxon>
    </lineage>
</organism>
<name>A0A955RH20_9BACT</name>
<dbReference type="SUPFAM" id="SSF143422">
    <property type="entry name" value="Transposase IS200-like"/>
    <property type="match status" value="1"/>
</dbReference>
<dbReference type="Pfam" id="PF01797">
    <property type="entry name" value="Y1_Tnp"/>
    <property type="match status" value="1"/>
</dbReference>
<dbReference type="InterPro" id="IPR052715">
    <property type="entry name" value="RAYT_transposase"/>
</dbReference>
<dbReference type="GO" id="GO:0006313">
    <property type="term" value="P:DNA transposition"/>
    <property type="evidence" value="ECO:0007669"/>
    <property type="project" value="InterPro"/>
</dbReference>
<dbReference type="Proteomes" id="UP000775877">
    <property type="component" value="Unassembled WGS sequence"/>
</dbReference>
<accession>A0A955RH20</accession>
<protein>
    <submittedName>
        <fullName evidence="2">Transposase</fullName>
    </submittedName>
</protein>